<dbReference type="PROSITE" id="PS51173">
    <property type="entry name" value="CBM2"/>
    <property type="match status" value="1"/>
</dbReference>
<name>A0A1N5UM73_9ACTN</name>
<reference evidence="5" key="1">
    <citation type="submission" date="2016-12" db="EMBL/GenBank/DDBJ databases">
        <authorList>
            <person name="Varghese N."/>
            <person name="Submissions S."/>
        </authorList>
    </citation>
    <scope>NUCLEOTIDE SEQUENCE [LARGE SCALE GENOMIC DNA]</scope>
    <source>
        <strain evidence="5">DSM 45599</strain>
    </source>
</reference>
<evidence type="ECO:0000256" key="1">
    <source>
        <dbReference type="SAM" id="MobiDB-lite"/>
    </source>
</evidence>
<dbReference type="GO" id="GO:0030247">
    <property type="term" value="F:polysaccharide binding"/>
    <property type="evidence" value="ECO:0007669"/>
    <property type="project" value="UniProtKB-UniRule"/>
</dbReference>
<gene>
    <name evidence="4" type="ORF">SAMN04489832_1004</name>
</gene>
<dbReference type="Gene3D" id="2.60.40.290">
    <property type="match status" value="1"/>
</dbReference>
<proteinExistence type="predicted"/>
<feature type="transmembrane region" description="Helical" evidence="2">
    <location>
        <begin position="43"/>
        <end position="63"/>
    </location>
</feature>
<dbReference type="InterPro" id="IPR012291">
    <property type="entry name" value="CBM2_carb-bd_dom_sf"/>
</dbReference>
<feature type="region of interest" description="Disordered" evidence="1">
    <location>
        <begin position="70"/>
        <end position="138"/>
    </location>
</feature>
<protein>
    <submittedName>
        <fullName evidence="4">Cellulose binding domain-containing protein</fullName>
    </submittedName>
</protein>
<evidence type="ECO:0000256" key="2">
    <source>
        <dbReference type="SAM" id="Phobius"/>
    </source>
</evidence>
<dbReference type="GO" id="GO:0005975">
    <property type="term" value="P:carbohydrate metabolic process"/>
    <property type="evidence" value="ECO:0007669"/>
    <property type="project" value="InterPro"/>
</dbReference>
<dbReference type="InterPro" id="IPR008965">
    <property type="entry name" value="CBM2/CBM3_carb-bd_dom_sf"/>
</dbReference>
<dbReference type="GO" id="GO:0004553">
    <property type="term" value="F:hydrolase activity, hydrolyzing O-glycosyl compounds"/>
    <property type="evidence" value="ECO:0007669"/>
    <property type="project" value="InterPro"/>
</dbReference>
<dbReference type="STRING" id="709881.SAMN04489832_1004"/>
<evidence type="ECO:0000313" key="5">
    <source>
        <dbReference type="Proteomes" id="UP000185124"/>
    </source>
</evidence>
<dbReference type="SUPFAM" id="SSF49384">
    <property type="entry name" value="Carbohydrate-binding domain"/>
    <property type="match status" value="1"/>
</dbReference>
<feature type="transmembrane region" description="Helical" evidence="2">
    <location>
        <begin position="12"/>
        <end position="31"/>
    </location>
</feature>
<evidence type="ECO:0000313" key="4">
    <source>
        <dbReference type="EMBL" id="SIM61437.1"/>
    </source>
</evidence>
<keyword evidence="2" id="KW-0472">Membrane</keyword>
<feature type="compositionally biased region" description="Low complexity" evidence="1">
    <location>
        <begin position="98"/>
        <end position="127"/>
    </location>
</feature>
<evidence type="ECO:0000259" key="3">
    <source>
        <dbReference type="PROSITE" id="PS51173"/>
    </source>
</evidence>
<dbReference type="InterPro" id="IPR001919">
    <property type="entry name" value="CBD2"/>
</dbReference>
<keyword evidence="2" id="KW-1133">Transmembrane helix</keyword>
<feature type="domain" description="CBM2" evidence="3">
    <location>
        <begin position="134"/>
        <end position="245"/>
    </location>
</feature>
<keyword evidence="2" id="KW-0812">Transmembrane</keyword>
<keyword evidence="5" id="KW-1185">Reference proteome</keyword>
<dbReference type="Pfam" id="PF00553">
    <property type="entry name" value="CBM_2"/>
    <property type="match status" value="1"/>
</dbReference>
<organism evidence="4 5">
    <name type="scientific">Micromonospora cremea</name>
    <dbReference type="NCBI Taxonomy" id="709881"/>
    <lineage>
        <taxon>Bacteria</taxon>
        <taxon>Bacillati</taxon>
        <taxon>Actinomycetota</taxon>
        <taxon>Actinomycetes</taxon>
        <taxon>Micromonosporales</taxon>
        <taxon>Micromonosporaceae</taxon>
        <taxon>Micromonospora</taxon>
    </lineage>
</organism>
<dbReference type="EMBL" id="FSQT01000001">
    <property type="protein sequence ID" value="SIM61437.1"/>
    <property type="molecule type" value="Genomic_DNA"/>
</dbReference>
<dbReference type="AlphaFoldDB" id="A0A1N5UM73"/>
<feature type="compositionally biased region" description="Pro residues" evidence="1">
    <location>
        <begin position="128"/>
        <end position="138"/>
    </location>
</feature>
<accession>A0A1N5UM73</accession>
<dbReference type="Proteomes" id="UP000185124">
    <property type="component" value="Unassembled WGS sequence"/>
</dbReference>
<sequence>MPATPPQPRRTVVIILLDRIVAIAAAVRRVVTGRGDVSRAAWVALVAALGVLIATAVSVVGVLRTPEELAPVTLDPPPSADQVGTLPTDTPRAGQARPAATSPTRPASPQATATSPTPTPEPSTTTPTPTPATAPPTPAALSADFAIAENSLLSYGAAVTINNPGQVPVAQWKLVVTLPRESLRVSSVEGAWASQDGAVWTFVPDESAGQVPGTASVRVTFRVNGASIGSAPTACTIDEVACTGLPD</sequence>